<sequence length="107" mass="11720">MCHNIVYGRLHQPCGCFIPMSTEKHDCNSPRCVFSTSHPPGCRSRACENMMNVPRQVPIRRSPVNCPDCARDKGERARLNALKEAWRAQGSPPQTPAGAGGVSTWSG</sequence>
<dbReference type="GeneID" id="63691049"/>
<gene>
    <name evidence="2" type="ORF">DACRYDRAFT_72983</name>
</gene>
<dbReference type="HOGENOM" id="CLU_175702_0_0_1"/>
<accession>M5FYQ0</accession>
<protein>
    <submittedName>
        <fullName evidence="2">Uncharacterized protein</fullName>
    </submittedName>
</protein>
<evidence type="ECO:0000313" key="2">
    <source>
        <dbReference type="EMBL" id="EJT96632.1"/>
    </source>
</evidence>
<dbReference type="EMBL" id="JH795882">
    <property type="protein sequence ID" value="EJT96632.1"/>
    <property type="molecule type" value="Genomic_DNA"/>
</dbReference>
<dbReference type="RefSeq" id="XP_040623530.1">
    <property type="nucleotide sequence ID" value="XM_040775987.1"/>
</dbReference>
<dbReference type="AlphaFoldDB" id="M5FYQ0"/>
<dbReference type="OrthoDB" id="3134980at2759"/>
<evidence type="ECO:0000256" key="1">
    <source>
        <dbReference type="SAM" id="MobiDB-lite"/>
    </source>
</evidence>
<keyword evidence="3" id="KW-1185">Reference proteome</keyword>
<feature type="region of interest" description="Disordered" evidence="1">
    <location>
        <begin position="87"/>
        <end position="107"/>
    </location>
</feature>
<dbReference type="OMA" id="GRYHTEC"/>
<organism evidence="2 3">
    <name type="scientific">Dacryopinax primogenitus (strain DJM 731)</name>
    <name type="common">Brown rot fungus</name>
    <dbReference type="NCBI Taxonomy" id="1858805"/>
    <lineage>
        <taxon>Eukaryota</taxon>
        <taxon>Fungi</taxon>
        <taxon>Dikarya</taxon>
        <taxon>Basidiomycota</taxon>
        <taxon>Agaricomycotina</taxon>
        <taxon>Dacrymycetes</taxon>
        <taxon>Dacrymycetales</taxon>
        <taxon>Dacrymycetaceae</taxon>
        <taxon>Dacryopinax</taxon>
    </lineage>
</organism>
<evidence type="ECO:0000313" key="3">
    <source>
        <dbReference type="Proteomes" id="UP000030653"/>
    </source>
</evidence>
<dbReference type="Proteomes" id="UP000030653">
    <property type="component" value="Unassembled WGS sequence"/>
</dbReference>
<name>M5FYQ0_DACPD</name>
<proteinExistence type="predicted"/>
<reference evidence="2 3" key="1">
    <citation type="journal article" date="2012" name="Science">
        <title>The Paleozoic origin of enzymatic lignin decomposition reconstructed from 31 fungal genomes.</title>
        <authorList>
            <person name="Floudas D."/>
            <person name="Binder M."/>
            <person name="Riley R."/>
            <person name="Barry K."/>
            <person name="Blanchette R.A."/>
            <person name="Henrissat B."/>
            <person name="Martinez A.T."/>
            <person name="Otillar R."/>
            <person name="Spatafora J.W."/>
            <person name="Yadav J.S."/>
            <person name="Aerts A."/>
            <person name="Benoit I."/>
            <person name="Boyd A."/>
            <person name="Carlson A."/>
            <person name="Copeland A."/>
            <person name="Coutinho P.M."/>
            <person name="de Vries R.P."/>
            <person name="Ferreira P."/>
            <person name="Findley K."/>
            <person name="Foster B."/>
            <person name="Gaskell J."/>
            <person name="Glotzer D."/>
            <person name="Gorecki P."/>
            <person name="Heitman J."/>
            <person name="Hesse C."/>
            <person name="Hori C."/>
            <person name="Igarashi K."/>
            <person name="Jurgens J.A."/>
            <person name="Kallen N."/>
            <person name="Kersten P."/>
            <person name="Kohler A."/>
            <person name="Kuees U."/>
            <person name="Kumar T.K.A."/>
            <person name="Kuo A."/>
            <person name="LaButti K."/>
            <person name="Larrondo L.F."/>
            <person name="Lindquist E."/>
            <person name="Ling A."/>
            <person name="Lombard V."/>
            <person name="Lucas S."/>
            <person name="Lundell T."/>
            <person name="Martin R."/>
            <person name="McLaughlin D.J."/>
            <person name="Morgenstern I."/>
            <person name="Morin E."/>
            <person name="Murat C."/>
            <person name="Nagy L.G."/>
            <person name="Nolan M."/>
            <person name="Ohm R.A."/>
            <person name="Patyshakuliyeva A."/>
            <person name="Rokas A."/>
            <person name="Ruiz-Duenas F.J."/>
            <person name="Sabat G."/>
            <person name="Salamov A."/>
            <person name="Samejima M."/>
            <person name="Schmutz J."/>
            <person name="Slot J.C."/>
            <person name="St John F."/>
            <person name="Stenlid J."/>
            <person name="Sun H."/>
            <person name="Sun S."/>
            <person name="Syed K."/>
            <person name="Tsang A."/>
            <person name="Wiebenga A."/>
            <person name="Young D."/>
            <person name="Pisabarro A."/>
            <person name="Eastwood D.C."/>
            <person name="Martin F."/>
            <person name="Cullen D."/>
            <person name="Grigoriev I.V."/>
            <person name="Hibbett D.S."/>
        </authorList>
    </citation>
    <scope>NUCLEOTIDE SEQUENCE [LARGE SCALE GENOMIC DNA]</scope>
    <source>
        <strain evidence="2 3">DJM-731 SS1</strain>
    </source>
</reference>